<dbReference type="InterPro" id="IPR001867">
    <property type="entry name" value="OmpR/PhoB-type_DNA-bd"/>
</dbReference>
<organism evidence="10 11">
    <name type="scientific">Lactococcus garvieae</name>
    <dbReference type="NCBI Taxonomy" id="1363"/>
    <lineage>
        <taxon>Bacteria</taxon>
        <taxon>Bacillati</taxon>
        <taxon>Bacillota</taxon>
        <taxon>Bacilli</taxon>
        <taxon>Lactobacillales</taxon>
        <taxon>Streptococcaceae</taxon>
        <taxon>Lactococcus</taxon>
    </lineage>
</organism>
<sequence length="236" mass="26852">MIVKKEQAITEPEVREEKMPKIFIVEDDKTIVKMLTNALKNDFQVYSVLNFRAVKQEILEADPDLILMDIGLPFYNGFYWTTELRKVSQIPIIFISSMSDDMNQVTAMNQGADDFVTKPFSLDILQAKIKALLRRSYNFSGPEKLEFAGFILSDNMVKSGESQIDLTPSENKILSVLFRANGAVVSKEALLQELWQTDEFIDSNTLNVKMTRLRKKLAEIGFAHLVTKRGVGYALE</sequence>
<name>A0A1I4FUQ9_9LACT</name>
<keyword evidence="3" id="KW-0805">Transcription regulation</keyword>
<evidence type="ECO:0000256" key="3">
    <source>
        <dbReference type="ARBA" id="ARBA00023015"/>
    </source>
</evidence>
<dbReference type="InterPro" id="IPR036388">
    <property type="entry name" value="WH-like_DNA-bd_sf"/>
</dbReference>
<dbReference type="PANTHER" id="PTHR48111">
    <property type="entry name" value="REGULATOR OF RPOS"/>
    <property type="match status" value="1"/>
</dbReference>
<dbReference type="SUPFAM" id="SSF52172">
    <property type="entry name" value="CheY-like"/>
    <property type="match status" value="1"/>
</dbReference>
<dbReference type="SMART" id="SM00862">
    <property type="entry name" value="Trans_reg_C"/>
    <property type="match status" value="1"/>
</dbReference>
<dbReference type="PANTHER" id="PTHR48111:SF43">
    <property type="entry name" value="STAGE 0 SPORULATION PROTEIN A HOMOLOG"/>
    <property type="match status" value="1"/>
</dbReference>
<dbReference type="Proteomes" id="UP000181969">
    <property type="component" value="Unassembled WGS sequence"/>
</dbReference>
<proteinExistence type="predicted"/>
<evidence type="ECO:0000256" key="1">
    <source>
        <dbReference type="ARBA" id="ARBA00022553"/>
    </source>
</evidence>
<dbReference type="Pfam" id="PF00486">
    <property type="entry name" value="Trans_reg_C"/>
    <property type="match status" value="1"/>
</dbReference>
<gene>
    <name evidence="10" type="ORF">SAMN05216438_102165</name>
</gene>
<dbReference type="Gene3D" id="1.10.10.10">
    <property type="entry name" value="Winged helix-like DNA-binding domain superfamily/Winged helix DNA-binding domain"/>
    <property type="match status" value="1"/>
</dbReference>
<keyword evidence="5" id="KW-0804">Transcription</keyword>
<dbReference type="GO" id="GO:0006355">
    <property type="term" value="P:regulation of DNA-templated transcription"/>
    <property type="evidence" value="ECO:0007669"/>
    <property type="project" value="InterPro"/>
</dbReference>
<dbReference type="GO" id="GO:0032993">
    <property type="term" value="C:protein-DNA complex"/>
    <property type="evidence" value="ECO:0007669"/>
    <property type="project" value="TreeGrafter"/>
</dbReference>
<evidence type="ECO:0000256" key="6">
    <source>
        <dbReference type="PROSITE-ProRule" id="PRU00169"/>
    </source>
</evidence>
<evidence type="ECO:0000259" key="8">
    <source>
        <dbReference type="PROSITE" id="PS50110"/>
    </source>
</evidence>
<evidence type="ECO:0000313" key="10">
    <source>
        <dbReference type="EMBL" id="SFL20546.1"/>
    </source>
</evidence>
<dbReference type="GO" id="GO:0000976">
    <property type="term" value="F:transcription cis-regulatory region binding"/>
    <property type="evidence" value="ECO:0007669"/>
    <property type="project" value="TreeGrafter"/>
</dbReference>
<dbReference type="Pfam" id="PF00072">
    <property type="entry name" value="Response_reg"/>
    <property type="match status" value="1"/>
</dbReference>
<evidence type="ECO:0000256" key="7">
    <source>
        <dbReference type="PROSITE-ProRule" id="PRU01091"/>
    </source>
</evidence>
<evidence type="ECO:0000259" key="9">
    <source>
        <dbReference type="PROSITE" id="PS51755"/>
    </source>
</evidence>
<protein>
    <submittedName>
        <fullName evidence="10">DNA-binding response regulator, OmpR family, contains REC and winged-helix (WHTH) domain</fullName>
    </submittedName>
</protein>
<dbReference type="SMART" id="SM00448">
    <property type="entry name" value="REC"/>
    <property type="match status" value="1"/>
</dbReference>
<dbReference type="PROSITE" id="PS50110">
    <property type="entry name" value="RESPONSE_REGULATORY"/>
    <property type="match status" value="1"/>
</dbReference>
<keyword evidence="1 6" id="KW-0597">Phosphoprotein</keyword>
<evidence type="ECO:0000256" key="5">
    <source>
        <dbReference type="ARBA" id="ARBA00023163"/>
    </source>
</evidence>
<dbReference type="PROSITE" id="PS51755">
    <property type="entry name" value="OMPR_PHOB"/>
    <property type="match status" value="1"/>
</dbReference>
<dbReference type="InterPro" id="IPR039420">
    <property type="entry name" value="WalR-like"/>
</dbReference>
<dbReference type="GO" id="GO:0005829">
    <property type="term" value="C:cytosol"/>
    <property type="evidence" value="ECO:0007669"/>
    <property type="project" value="TreeGrafter"/>
</dbReference>
<dbReference type="GO" id="GO:0000156">
    <property type="term" value="F:phosphorelay response regulator activity"/>
    <property type="evidence" value="ECO:0007669"/>
    <property type="project" value="TreeGrafter"/>
</dbReference>
<dbReference type="CDD" id="cd00383">
    <property type="entry name" value="trans_reg_C"/>
    <property type="match status" value="1"/>
</dbReference>
<accession>A0A1I4FUQ9</accession>
<feature type="domain" description="OmpR/PhoB-type" evidence="9">
    <location>
        <begin position="134"/>
        <end position="236"/>
    </location>
</feature>
<dbReference type="AlphaFoldDB" id="A0A1I4FUQ9"/>
<dbReference type="SUPFAM" id="SSF46894">
    <property type="entry name" value="C-terminal effector domain of the bipartite response regulators"/>
    <property type="match status" value="1"/>
</dbReference>
<reference evidence="10 11" key="1">
    <citation type="submission" date="2016-10" db="EMBL/GenBank/DDBJ databases">
        <authorList>
            <person name="de Groot N.N."/>
        </authorList>
    </citation>
    <scope>NUCLEOTIDE SEQUENCE [LARGE SCALE GENOMIC DNA]</scope>
    <source>
        <strain evidence="10 11">M79</strain>
    </source>
</reference>
<evidence type="ECO:0000256" key="4">
    <source>
        <dbReference type="ARBA" id="ARBA00023125"/>
    </source>
</evidence>
<evidence type="ECO:0000313" key="11">
    <source>
        <dbReference type="Proteomes" id="UP000181969"/>
    </source>
</evidence>
<keyword evidence="4 7" id="KW-0238">DNA-binding</keyword>
<dbReference type="InterPro" id="IPR011006">
    <property type="entry name" value="CheY-like_superfamily"/>
</dbReference>
<dbReference type="InterPro" id="IPR001789">
    <property type="entry name" value="Sig_transdc_resp-reg_receiver"/>
</dbReference>
<dbReference type="InterPro" id="IPR016032">
    <property type="entry name" value="Sig_transdc_resp-reg_C-effctor"/>
</dbReference>
<keyword evidence="2" id="KW-0902">Two-component regulatory system</keyword>
<feature type="domain" description="Response regulatory" evidence="8">
    <location>
        <begin position="21"/>
        <end position="133"/>
    </location>
</feature>
<dbReference type="EMBL" id="FOTJ01000002">
    <property type="protein sequence ID" value="SFL20546.1"/>
    <property type="molecule type" value="Genomic_DNA"/>
</dbReference>
<feature type="DNA-binding region" description="OmpR/PhoB-type" evidence="7">
    <location>
        <begin position="134"/>
        <end position="236"/>
    </location>
</feature>
<dbReference type="Gene3D" id="3.40.50.2300">
    <property type="match status" value="1"/>
</dbReference>
<feature type="modified residue" description="4-aspartylphosphate" evidence="6">
    <location>
        <position position="69"/>
    </location>
</feature>
<evidence type="ECO:0000256" key="2">
    <source>
        <dbReference type="ARBA" id="ARBA00023012"/>
    </source>
</evidence>